<dbReference type="Proteomes" id="UP000501452">
    <property type="component" value="Chromosome"/>
</dbReference>
<dbReference type="Gene3D" id="3.90.1570.10">
    <property type="entry name" value="tt1808, chain A"/>
    <property type="match status" value="1"/>
</dbReference>
<dbReference type="EMBL" id="CP045119">
    <property type="protein sequence ID" value="QIN83188.1"/>
    <property type="molecule type" value="Genomic_DNA"/>
</dbReference>
<evidence type="ECO:0000313" key="2">
    <source>
        <dbReference type="Proteomes" id="UP000501452"/>
    </source>
</evidence>
<dbReference type="SUPFAM" id="SSF52980">
    <property type="entry name" value="Restriction endonuclease-like"/>
    <property type="match status" value="1"/>
</dbReference>
<evidence type="ECO:0000313" key="1">
    <source>
        <dbReference type="EMBL" id="QIN83188.1"/>
    </source>
</evidence>
<keyword evidence="2" id="KW-1185">Reference proteome</keyword>
<dbReference type="RefSeq" id="WP_166172263.1">
    <property type="nucleotide sequence ID" value="NZ_CP045119.1"/>
</dbReference>
<dbReference type="InterPro" id="IPR012296">
    <property type="entry name" value="Nuclease_put_TT1808"/>
</dbReference>
<proteinExistence type="predicted"/>
<reference evidence="1 2" key="1">
    <citation type="submission" date="2019-10" db="EMBL/GenBank/DDBJ databases">
        <title>Rubrobacter sp nov SCSIO 52090 isolated from a deep-sea sediment in the South China Sea.</title>
        <authorList>
            <person name="Chen R.W."/>
        </authorList>
    </citation>
    <scope>NUCLEOTIDE SEQUENCE [LARGE SCALE GENOMIC DNA]</scope>
    <source>
        <strain evidence="1 2">SCSIO 52909</strain>
    </source>
</reference>
<dbReference type="InterPro" id="IPR011335">
    <property type="entry name" value="Restrct_endonuc-II-like"/>
</dbReference>
<accession>A0A6G8Q9T5</accession>
<organism evidence="1 2">
    <name type="scientific">Rubrobacter tropicus</name>
    <dbReference type="NCBI Taxonomy" id="2653851"/>
    <lineage>
        <taxon>Bacteria</taxon>
        <taxon>Bacillati</taxon>
        <taxon>Actinomycetota</taxon>
        <taxon>Rubrobacteria</taxon>
        <taxon>Rubrobacterales</taxon>
        <taxon>Rubrobacteraceae</taxon>
        <taxon>Rubrobacter</taxon>
    </lineage>
</organism>
<protein>
    <recommendedName>
        <fullName evidence="3">Restriction endonuclease domain-containing protein</fullName>
    </recommendedName>
</protein>
<gene>
    <name evidence="1" type="ORF">GBA63_11465</name>
</gene>
<evidence type="ECO:0008006" key="3">
    <source>
        <dbReference type="Google" id="ProtNLM"/>
    </source>
</evidence>
<name>A0A6G8Q9T5_9ACTN</name>
<dbReference type="KEGG" id="rub:GBA63_11465"/>
<sequence>MEEKVADWLAAGTRMVLVVNPCATTVTVRTSEKVARTFSEEEVLDGGDLVSGWTLPVAGVFR</sequence>
<dbReference type="AlphaFoldDB" id="A0A6G8Q9T5"/>